<evidence type="ECO:0000259" key="1">
    <source>
        <dbReference type="Pfam" id="PF00551"/>
    </source>
</evidence>
<accession>Q1LN52</accession>
<proteinExistence type="predicted"/>
<dbReference type="KEGG" id="rme:Rmet_1541"/>
<evidence type="ECO:0000259" key="2">
    <source>
        <dbReference type="Pfam" id="PF02911"/>
    </source>
</evidence>
<dbReference type="InterPro" id="IPR002376">
    <property type="entry name" value="Formyl_transf_N"/>
</dbReference>
<dbReference type="HOGENOM" id="CLU_008537_1_0_4"/>
<dbReference type="InterPro" id="IPR001753">
    <property type="entry name" value="Enoyl-CoA_hydra/iso"/>
</dbReference>
<gene>
    <name evidence="3" type="primary">hoxX</name>
    <name evidence="3" type="ordered locus">Rmet_1541</name>
</gene>
<dbReference type="Pfam" id="PF00378">
    <property type="entry name" value="ECH_1"/>
    <property type="match status" value="1"/>
</dbReference>
<dbReference type="AlphaFoldDB" id="Q1LN52"/>
<dbReference type="Pfam" id="PF00551">
    <property type="entry name" value="Formyl_trans_N"/>
    <property type="match status" value="1"/>
</dbReference>
<protein>
    <submittedName>
        <fullName evidence="3">Hydrogenase maturation factor hoxX</fullName>
        <ecNumber evidence="3">2.1.2.9</ecNumber>
    </submittedName>
</protein>
<keyword evidence="3" id="KW-0808">Transferase</keyword>
<dbReference type="Gene3D" id="3.90.226.10">
    <property type="entry name" value="2-enoyl-CoA Hydratase, Chain A, domain 1"/>
    <property type="match status" value="1"/>
</dbReference>
<dbReference type="EC" id="2.1.2.9" evidence="3"/>
<name>Q1LN52_CUPMC</name>
<dbReference type="InterPro" id="IPR009188">
    <property type="entry name" value="NiFe-hyd_mat_HypX/HoxX"/>
</dbReference>
<dbReference type="Proteomes" id="UP000002429">
    <property type="component" value="Chromosome"/>
</dbReference>
<dbReference type="CDD" id="cd08701">
    <property type="entry name" value="FMT_C_HypX"/>
    <property type="match status" value="1"/>
</dbReference>
<dbReference type="PANTHER" id="PTHR43388:SF1">
    <property type="entry name" value="HYDROGENASE MATURATION FACTOR HOXX"/>
    <property type="match status" value="1"/>
</dbReference>
<dbReference type="InterPro" id="IPR036477">
    <property type="entry name" value="Formyl_transf_N_sf"/>
</dbReference>
<reference evidence="4" key="1">
    <citation type="journal article" date="2010" name="PLoS ONE">
        <title>The complete genome sequence of Cupriavidus metallidurans strain CH34, a master survivalist in harsh and anthropogenic environments.</title>
        <authorList>
            <person name="Janssen P.J."/>
            <person name="Van Houdt R."/>
            <person name="Moors H."/>
            <person name="Monsieurs P."/>
            <person name="Morin N."/>
            <person name="Michaux A."/>
            <person name="Benotmane M.A."/>
            <person name="Leys N."/>
            <person name="Vallaeys T."/>
            <person name="Lapidus A."/>
            <person name="Monchy S."/>
            <person name="Medigue C."/>
            <person name="Taghavi S."/>
            <person name="McCorkle S."/>
            <person name="Dunn J."/>
            <person name="van der Lelie D."/>
            <person name="Mergeay M."/>
        </authorList>
    </citation>
    <scope>NUCLEOTIDE SEQUENCE [LARGE SCALE GENOMIC DNA]</scope>
    <source>
        <strain evidence="4">ATCC 43123 / DSM 2839 / NBRC 102507 / CH34</strain>
    </source>
</reference>
<dbReference type="CDD" id="cd08650">
    <property type="entry name" value="FMT_core_HypX_N"/>
    <property type="match status" value="1"/>
</dbReference>
<dbReference type="SUPFAM" id="SSF52096">
    <property type="entry name" value="ClpP/crotonase"/>
    <property type="match status" value="1"/>
</dbReference>
<dbReference type="CDD" id="cd06558">
    <property type="entry name" value="crotonase-like"/>
    <property type="match status" value="1"/>
</dbReference>
<dbReference type="STRING" id="266264.Rmet_1541"/>
<dbReference type="eggNOG" id="COG0223">
    <property type="taxonomic scope" value="Bacteria"/>
</dbReference>
<dbReference type="SUPFAM" id="SSF53328">
    <property type="entry name" value="Formyltransferase"/>
    <property type="match status" value="1"/>
</dbReference>
<dbReference type="GO" id="GO:0004479">
    <property type="term" value="F:methionyl-tRNA formyltransferase activity"/>
    <property type="evidence" value="ECO:0007669"/>
    <property type="project" value="UniProtKB-EC"/>
</dbReference>
<dbReference type="SUPFAM" id="SSF50486">
    <property type="entry name" value="FMT C-terminal domain-like"/>
    <property type="match status" value="1"/>
</dbReference>
<dbReference type="EMBL" id="CP000352">
    <property type="protein sequence ID" value="ABF08424.1"/>
    <property type="molecule type" value="Genomic_DNA"/>
</dbReference>
<evidence type="ECO:0000313" key="3">
    <source>
        <dbReference type="EMBL" id="ABF08424.1"/>
    </source>
</evidence>
<dbReference type="InterPro" id="IPR029045">
    <property type="entry name" value="ClpP/crotonase-like_dom_sf"/>
</dbReference>
<organism evidence="3 4">
    <name type="scientific">Cupriavidus metallidurans (strain ATCC 43123 / DSM 2839 / NBRC 102507 / CH34)</name>
    <name type="common">Ralstonia metallidurans</name>
    <dbReference type="NCBI Taxonomy" id="266264"/>
    <lineage>
        <taxon>Bacteria</taxon>
        <taxon>Pseudomonadati</taxon>
        <taxon>Pseudomonadota</taxon>
        <taxon>Betaproteobacteria</taxon>
        <taxon>Burkholderiales</taxon>
        <taxon>Burkholderiaceae</taxon>
        <taxon>Cupriavidus</taxon>
    </lineage>
</organism>
<dbReference type="InterPro" id="IPR011034">
    <property type="entry name" value="Formyl_transferase-like_C_sf"/>
</dbReference>
<dbReference type="eggNOG" id="COG1024">
    <property type="taxonomic scope" value="Bacteria"/>
</dbReference>
<dbReference type="InterPro" id="IPR005793">
    <property type="entry name" value="Formyl_trans_C"/>
</dbReference>
<evidence type="ECO:0000313" key="4">
    <source>
        <dbReference type="Proteomes" id="UP000002429"/>
    </source>
</evidence>
<dbReference type="InterPro" id="IPR047180">
    <property type="entry name" value="HoxX-like"/>
</dbReference>
<dbReference type="Gene3D" id="3.40.50.12230">
    <property type="match status" value="1"/>
</dbReference>
<dbReference type="RefSeq" id="WP_011516281.1">
    <property type="nucleotide sequence ID" value="NC_007973.1"/>
</dbReference>
<sequence>MRILFLTHSFNNLTQRLYVELTGRGHEVSIEFDIADSVAEEAVALFRPDLIVAPYLRRAIPESIWRQHVCLVVHPGIVGDRGPSALDWTIQEGVDEWGVTVLQANGEMDAGDIWATETFPMCLAKKSSLYRNEVTAAATRAVLAAVGRYAVYRSGAFRPRPLDYADPNVRGRLRPLMKQEDRSIDWQRESTEQVLRKLHAADGFPGVRDELFGVPCHLFDAHAEYRLRGEPGALLGRREGAVLRATVDGAVWIGHAKRADRDDALKLPATLAFAEETKDLPEYTVPLWREEEGDWSPLRYHEAGGVGYLHFDFYNGAMGTTQCQRLLAAYEFARSRSTKVIVLLGGADFWSNGIHLNLIEAADSAADESWRNINAIDDVARAVIETGGQLTVAALRGNAGAGGAFLALAADEVWAREAAILNPHYKNMGNLYGSEYWTYLLPRRVGMARARAIMQNRLPLGAAEAAREGVVDACLSGDVAAFTVQVVARAEALAAAVDLAQRLEEKRARRVRDEAVKPLAAYRDEELEHMRRNFYGFDPSYHVARYHFVRRTPHSWTPRHLAAHRDIDWGTGRLKAVKP</sequence>
<dbReference type="PIRSF" id="PIRSF006787">
    <property type="entry name" value="Hydrgn_mat_HoxX"/>
    <property type="match status" value="1"/>
</dbReference>
<feature type="domain" description="Formyl transferase N-terminal" evidence="1">
    <location>
        <begin position="38"/>
        <end position="143"/>
    </location>
</feature>
<keyword evidence="4" id="KW-1185">Reference proteome</keyword>
<feature type="domain" description="Formyl transferase C-terminal" evidence="2">
    <location>
        <begin position="177"/>
        <end position="261"/>
    </location>
</feature>
<dbReference type="PANTHER" id="PTHR43388">
    <property type="entry name" value="HYDROGENASE MATURATION FACTOR HOXX"/>
    <property type="match status" value="1"/>
</dbReference>
<dbReference type="Pfam" id="PF02911">
    <property type="entry name" value="Formyl_trans_C"/>
    <property type="match status" value="1"/>
</dbReference>